<dbReference type="AlphaFoldDB" id="A0A5A7QPR0"/>
<dbReference type="Pfam" id="PF02861">
    <property type="entry name" value="Clp_N"/>
    <property type="match status" value="1"/>
</dbReference>
<dbReference type="OrthoDB" id="750498at2759"/>
<dbReference type="SUPFAM" id="SSF81923">
    <property type="entry name" value="Double Clp-N motif"/>
    <property type="match status" value="1"/>
</dbReference>
<proteinExistence type="predicted"/>
<evidence type="ECO:0000313" key="3">
    <source>
        <dbReference type="EMBL" id="GER45901.1"/>
    </source>
</evidence>
<dbReference type="PANTHER" id="PTHR43572:SF31">
    <property type="entry name" value="PROTEIN SMAX1-LIKE 3"/>
    <property type="match status" value="1"/>
</dbReference>
<dbReference type="Gene3D" id="3.40.50.300">
    <property type="entry name" value="P-loop containing nucleotide triphosphate hydrolases"/>
    <property type="match status" value="1"/>
</dbReference>
<dbReference type="PROSITE" id="PS51903">
    <property type="entry name" value="CLP_R"/>
    <property type="match status" value="1"/>
</dbReference>
<protein>
    <submittedName>
        <fullName evidence="3">Double Clp-N motif-containing P-loop nucleosidetriphosphate hydrolases superfamily protein</fullName>
    </submittedName>
</protein>
<accession>A0A5A7QPR0</accession>
<sequence>MRGGVSPVQAALTPEAAATVTQAASLARQRGHPQVTPLHVANAMLATPDGLLRSACSRSHSHPLQFKALEFCFNVALNRLPAGCAGPILARHLYPSVSNALVAAFKRVAAHQRRESSEQQSSVRIGLGQLVVSILDDPSVSRVMREAGFSSTQVKSNVEYMISSRVADFEGYRRCQKGYGSLEDVWGLSMVTINRVHGLGLSVVSPSDEGCAEARRGAENGIGHEEVIIDGEVIKLTCCFDCLAKFEAEKAGKGLEKSSICGTNDQLKLSSLPPWLKDEGSRPCYNSHQDCESITELAKKWNSYCISVHKQPRRSQKNLTLSPSSSTSCFSFDPHNPKPFSCSTTSSPSSSDNHMDAAYSQKFKEFNSQNLNILCSALEKKVPWQKEIIPEIAGTILQCRSGMLRRKYEVTGNNDVKNETWLLFLGPDALAKEKVSRHLAKTVFGSSSNFVSIGISSFASSTKSDALSKDHHNKRERDEQSYIDQFSHAVFENPHRVFLLEDLEQADHISQMGIKRAIERGRIQSSTGIGEEAMFCDAIVILSCEVFRLRSRACSPCGKRKTGNMGGDGEEIKRTCDEPLDLNITFDIDDEGGAVEQSVDDHLGILEGVVDRNVVFKIQKL</sequence>
<name>A0A5A7QPR0_STRAF</name>
<dbReference type="InterPro" id="IPR051650">
    <property type="entry name" value="SL_signaling_regulator"/>
</dbReference>
<reference evidence="4" key="1">
    <citation type="journal article" date="2019" name="Curr. Biol.">
        <title>Genome Sequence of Striga asiatica Provides Insight into the Evolution of Plant Parasitism.</title>
        <authorList>
            <person name="Yoshida S."/>
            <person name="Kim S."/>
            <person name="Wafula E.K."/>
            <person name="Tanskanen J."/>
            <person name="Kim Y.M."/>
            <person name="Honaas L."/>
            <person name="Yang Z."/>
            <person name="Spallek T."/>
            <person name="Conn C.E."/>
            <person name="Ichihashi Y."/>
            <person name="Cheong K."/>
            <person name="Cui S."/>
            <person name="Der J.P."/>
            <person name="Gundlach H."/>
            <person name="Jiao Y."/>
            <person name="Hori C."/>
            <person name="Ishida J.K."/>
            <person name="Kasahara H."/>
            <person name="Kiba T."/>
            <person name="Kim M.S."/>
            <person name="Koo N."/>
            <person name="Laohavisit A."/>
            <person name="Lee Y.H."/>
            <person name="Lumba S."/>
            <person name="McCourt P."/>
            <person name="Mortimer J.C."/>
            <person name="Mutuku J.M."/>
            <person name="Nomura T."/>
            <person name="Sasaki-Sekimoto Y."/>
            <person name="Seto Y."/>
            <person name="Wang Y."/>
            <person name="Wakatake T."/>
            <person name="Sakakibara H."/>
            <person name="Demura T."/>
            <person name="Yamaguchi S."/>
            <person name="Yoneyama K."/>
            <person name="Manabe R.I."/>
            <person name="Nelson D.C."/>
            <person name="Schulman A.H."/>
            <person name="Timko M.P."/>
            <person name="dePamphilis C.W."/>
            <person name="Choi D."/>
            <person name="Shirasu K."/>
        </authorList>
    </citation>
    <scope>NUCLEOTIDE SEQUENCE [LARGE SCALE GENOMIC DNA]</scope>
    <source>
        <strain evidence="4">cv. UVA1</strain>
    </source>
</reference>
<keyword evidence="3" id="KW-0378">Hydrolase</keyword>
<dbReference type="InterPro" id="IPR027417">
    <property type="entry name" value="P-loop_NTPase"/>
</dbReference>
<dbReference type="Gene3D" id="1.10.1780.10">
    <property type="entry name" value="Clp, N-terminal domain"/>
    <property type="match status" value="1"/>
</dbReference>
<dbReference type="EMBL" id="BKCP01007404">
    <property type="protein sequence ID" value="GER45901.1"/>
    <property type="molecule type" value="Genomic_DNA"/>
</dbReference>
<keyword evidence="4" id="KW-1185">Reference proteome</keyword>
<dbReference type="InterPro" id="IPR004176">
    <property type="entry name" value="Clp_R_N"/>
</dbReference>
<evidence type="ECO:0000313" key="4">
    <source>
        <dbReference type="Proteomes" id="UP000325081"/>
    </source>
</evidence>
<dbReference type="Proteomes" id="UP000325081">
    <property type="component" value="Unassembled WGS sequence"/>
</dbReference>
<feature type="domain" description="Clp R" evidence="2">
    <location>
        <begin position="8"/>
        <end position="164"/>
    </location>
</feature>
<evidence type="ECO:0000256" key="1">
    <source>
        <dbReference type="PROSITE-ProRule" id="PRU01251"/>
    </source>
</evidence>
<dbReference type="GO" id="GO:0016787">
    <property type="term" value="F:hydrolase activity"/>
    <property type="evidence" value="ECO:0007669"/>
    <property type="project" value="UniProtKB-KW"/>
</dbReference>
<organism evidence="3 4">
    <name type="scientific">Striga asiatica</name>
    <name type="common">Asiatic witchweed</name>
    <name type="synonym">Buchnera asiatica</name>
    <dbReference type="NCBI Taxonomy" id="4170"/>
    <lineage>
        <taxon>Eukaryota</taxon>
        <taxon>Viridiplantae</taxon>
        <taxon>Streptophyta</taxon>
        <taxon>Embryophyta</taxon>
        <taxon>Tracheophyta</taxon>
        <taxon>Spermatophyta</taxon>
        <taxon>Magnoliopsida</taxon>
        <taxon>eudicotyledons</taxon>
        <taxon>Gunneridae</taxon>
        <taxon>Pentapetalae</taxon>
        <taxon>asterids</taxon>
        <taxon>lamiids</taxon>
        <taxon>Lamiales</taxon>
        <taxon>Orobanchaceae</taxon>
        <taxon>Buchnereae</taxon>
        <taxon>Striga</taxon>
    </lineage>
</organism>
<evidence type="ECO:0000259" key="2">
    <source>
        <dbReference type="PROSITE" id="PS51903"/>
    </source>
</evidence>
<keyword evidence="1" id="KW-0677">Repeat</keyword>
<dbReference type="SUPFAM" id="SSF52540">
    <property type="entry name" value="P-loop containing nucleoside triphosphate hydrolases"/>
    <property type="match status" value="1"/>
</dbReference>
<dbReference type="PANTHER" id="PTHR43572">
    <property type="entry name" value="CHAPERONE PROTEIN CLPD, CHLOROPLASTIC"/>
    <property type="match status" value="1"/>
</dbReference>
<gene>
    <name evidence="3" type="ORF">STAS_22887</name>
</gene>
<comment type="caution">
    <text evidence="3">The sequence shown here is derived from an EMBL/GenBank/DDBJ whole genome shotgun (WGS) entry which is preliminary data.</text>
</comment>
<dbReference type="InterPro" id="IPR036628">
    <property type="entry name" value="Clp_N_dom_sf"/>
</dbReference>